<organism evidence="1">
    <name type="scientific">Bracon brevicornis</name>
    <dbReference type="NCBI Taxonomy" id="1563983"/>
    <lineage>
        <taxon>Eukaryota</taxon>
        <taxon>Metazoa</taxon>
        <taxon>Ecdysozoa</taxon>
        <taxon>Arthropoda</taxon>
        <taxon>Hexapoda</taxon>
        <taxon>Insecta</taxon>
        <taxon>Pterygota</taxon>
        <taxon>Neoptera</taxon>
        <taxon>Endopterygota</taxon>
        <taxon>Hymenoptera</taxon>
        <taxon>Apocrita</taxon>
        <taxon>Ichneumonoidea</taxon>
        <taxon>Braconidae</taxon>
        <taxon>Braconinae</taxon>
        <taxon>Bracon</taxon>
    </lineage>
</organism>
<accession>A0A6V7HPS8</accession>
<dbReference type="AlphaFoldDB" id="A0A6V7HPS8"/>
<gene>
    <name evidence="1" type="ORF">BBRV_LOCUS2598</name>
</gene>
<evidence type="ECO:0000313" key="1">
    <source>
        <dbReference type="EMBL" id="CAD1528749.1"/>
    </source>
</evidence>
<dbReference type="EMBL" id="CADCXW020000001">
    <property type="protein sequence ID" value="CAD1528749.1"/>
    <property type="molecule type" value="Genomic_DNA"/>
</dbReference>
<proteinExistence type="predicted"/>
<name>A0A6V7HPS8_9HYME</name>
<sequence length="162" mass="18601">MSAKQQLIKQLKKLKGRDCSSRENARETDAKTTVILNLIYQIGVQKINFTAKERKTVGLLVAGAFRDIQANIERTPSVYKTKLDKCVLIKRSALQFMMDWFGQFPVYDTTLALFLWTAGIMNSMKILNDLIEELSQLSNSNEDWNEGEELRCIPGSHVWWDP</sequence>
<reference evidence="1" key="1">
    <citation type="submission" date="2020-07" db="EMBL/GenBank/DDBJ databases">
        <authorList>
            <person name="Ferguson B K."/>
        </authorList>
    </citation>
    <scope>NUCLEOTIDE SEQUENCE</scope>
    <source>
        <strain evidence="1">L06</strain>
    </source>
</reference>
<protein>
    <submittedName>
        <fullName evidence="1">Uncharacterized protein</fullName>
    </submittedName>
</protein>